<keyword evidence="2" id="KW-0472">Membrane</keyword>
<dbReference type="Pfam" id="PF13717">
    <property type="entry name" value="Zn_ribbon_4"/>
    <property type="match status" value="1"/>
</dbReference>
<feature type="compositionally biased region" description="Acidic residues" evidence="1">
    <location>
        <begin position="471"/>
        <end position="482"/>
    </location>
</feature>
<dbReference type="OrthoDB" id="291932at2"/>
<feature type="region of interest" description="Disordered" evidence="1">
    <location>
        <begin position="264"/>
        <end position="300"/>
    </location>
</feature>
<evidence type="ECO:0000256" key="1">
    <source>
        <dbReference type="SAM" id="MobiDB-lite"/>
    </source>
</evidence>
<keyword evidence="2" id="KW-1133">Transmembrane helix</keyword>
<organism evidence="4 5">
    <name type="scientific">Blastopirellula marina</name>
    <dbReference type="NCBI Taxonomy" id="124"/>
    <lineage>
        <taxon>Bacteria</taxon>
        <taxon>Pseudomonadati</taxon>
        <taxon>Planctomycetota</taxon>
        <taxon>Planctomycetia</taxon>
        <taxon>Pirellulales</taxon>
        <taxon>Pirellulaceae</taxon>
        <taxon>Blastopirellula</taxon>
    </lineage>
</organism>
<feature type="compositionally biased region" description="Pro residues" evidence="1">
    <location>
        <begin position="509"/>
        <end position="521"/>
    </location>
</feature>
<dbReference type="NCBIfam" id="TIGR02098">
    <property type="entry name" value="MJ0042_CXXC"/>
    <property type="match status" value="1"/>
</dbReference>
<dbReference type="Proteomes" id="UP000237819">
    <property type="component" value="Unassembled WGS sequence"/>
</dbReference>
<feature type="domain" description="Zinc finger/thioredoxin putative" evidence="3">
    <location>
        <begin position="6"/>
        <end position="36"/>
    </location>
</feature>
<dbReference type="InterPro" id="IPR011723">
    <property type="entry name" value="Znf/thioredoxin_put"/>
</dbReference>
<feature type="transmembrane region" description="Helical" evidence="2">
    <location>
        <begin position="99"/>
        <end position="126"/>
    </location>
</feature>
<protein>
    <recommendedName>
        <fullName evidence="3">Zinc finger/thioredoxin putative domain-containing protein</fullName>
    </recommendedName>
</protein>
<feature type="compositionally biased region" description="Polar residues" evidence="1">
    <location>
        <begin position="272"/>
        <end position="282"/>
    </location>
</feature>
<feature type="region of interest" description="Disordered" evidence="1">
    <location>
        <begin position="47"/>
        <end position="69"/>
    </location>
</feature>
<accession>A0A2S8GN20</accession>
<dbReference type="RefSeq" id="WP_105335536.1">
    <property type="nucleotide sequence ID" value="NZ_PUHZ01000012.1"/>
</dbReference>
<comment type="caution">
    <text evidence="4">The sequence shown here is derived from an EMBL/GenBank/DDBJ whole genome shotgun (WGS) entry which is preliminary data.</text>
</comment>
<feature type="region of interest" description="Disordered" evidence="1">
    <location>
        <begin position="425"/>
        <end position="524"/>
    </location>
</feature>
<dbReference type="AlphaFoldDB" id="A0A2S8GN20"/>
<reference evidence="4 5" key="1">
    <citation type="submission" date="2018-02" db="EMBL/GenBank/DDBJ databases">
        <title>Comparative genomes isolates from brazilian mangrove.</title>
        <authorList>
            <person name="Araujo J.E."/>
            <person name="Taketani R.G."/>
            <person name="Silva M.C.P."/>
            <person name="Loureco M.V."/>
            <person name="Andreote F.D."/>
        </authorList>
    </citation>
    <scope>NUCLEOTIDE SEQUENCE [LARGE SCALE GENOMIC DNA]</scope>
    <source>
        <strain evidence="4 5">Nap-Phe MGV</strain>
    </source>
</reference>
<keyword evidence="2" id="KW-0812">Transmembrane</keyword>
<dbReference type="EMBL" id="PUHZ01000012">
    <property type="protein sequence ID" value="PQO45836.1"/>
    <property type="molecule type" value="Genomic_DNA"/>
</dbReference>
<feature type="compositionally biased region" description="Basic and acidic residues" evidence="1">
    <location>
        <begin position="486"/>
        <end position="495"/>
    </location>
</feature>
<evidence type="ECO:0000259" key="3">
    <source>
        <dbReference type="Pfam" id="PF13717"/>
    </source>
</evidence>
<evidence type="ECO:0000313" key="4">
    <source>
        <dbReference type="EMBL" id="PQO45836.1"/>
    </source>
</evidence>
<feature type="compositionally biased region" description="Low complexity" evidence="1">
    <location>
        <begin position="47"/>
        <end position="68"/>
    </location>
</feature>
<gene>
    <name evidence="4" type="ORF">C5Y93_11300</name>
</gene>
<evidence type="ECO:0000313" key="5">
    <source>
        <dbReference type="Proteomes" id="UP000237819"/>
    </source>
</evidence>
<name>A0A2S8GN20_9BACT</name>
<sequence>MNAFLIVCPHCQARYQVPNAAANGKAVACKKCGQKFAAKVMRATPKGAPAAATPTPQAPPATDDPFADLFTSEGAATSDPLGASPLAAMPRKKAKSKPFPWALVAIGGGAVAMLAVLAISIVAFLGSSDPASEARRLAEADYAAHAKIADQHMKIMTDFVSAAEGVKSDADLPAFIQKTNSLSERTRQLAKQVSGMYRLTEEQNERLSKQVKSRLKSFESRAKDAGNNLAKYRSAELASALIDFQAASGDLGLAISTAKRREIPQPGAASQPAPTNVASNSTSPPPAAKPTGTGSITGDVEKQRAIQTEYLSIIEASVDLQIKVTGNGDLDYYIEEQNKLTERFKTLNNRLRVTYRLRPELQNALDKELQARSDAVWARHENAKLNDKMNGAKFQYDKVHKARGAFSSERVFYMSTIYDYEYRPNGDTSEGPLGDTQIASQPPVEKVASTPSQKSEPVASAKPEPFRPFANDDEGNEADDSPANDSRTRAEEQREAFMGATSGQSQPPRGMPMPGPRPGFGPPGANMFRDRVGADNMVTFEAPAFPKESIDAVRSRLEDKLDSKGYSSRSGGGMKYAVLELPYSGDIEELAQAIDFGEVEEVSVAERRIRLKSLSFSE</sequence>
<evidence type="ECO:0000256" key="2">
    <source>
        <dbReference type="SAM" id="Phobius"/>
    </source>
</evidence>
<proteinExistence type="predicted"/>